<keyword evidence="2" id="KW-0808">Transferase</keyword>
<proteinExistence type="predicted"/>
<keyword evidence="1" id="KW-0328">Glycosyltransferase</keyword>
<organism evidence="4 5">
    <name type="scientific">Neisseria arctica</name>
    <dbReference type="NCBI Taxonomy" id="1470200"/>
    <lineage>
        <taxon>Bacteria</taxon>
        <taxon>Pseudomonadati</taxon>
        <taxon>Pseudomonadota</taxon>
        <taxon>Betaproteobacteria</taxon>
        <taxon>Neisseriales</taxon>
        <taxon>Neisseriaceae</taxon>
        <taxon>Neisseria</taxon>
    </lineage>
</organism>
<reference evidence="4 5" key="1">
    <citation type="submission" date="2014-11" db="EMBL/GenBank/DDBJ databases">
        <title>Genome of a novel goose pathogen.</title>
        <authorList>
            <person name="Hansen C.M."/>
            <person name="Hueffer K."/>
            <person name="Choi S.C."/>
        </authorList>
    </citation>
    <scope>NUCLEOTIDE SEQUENCE [LARGE SCALE GENOMIC DNA]</scope>
    <source>
        <strain evidence="4 5">KH1503</strain>
    </source>
</reference>
<dbReference type="PANTHER" id="PTHR42679">
    <property type="entry name" value="S-METHYL-5'-THIOADENOSINE PHOSPHORYLASE"/>
    <property type="match status" value="1"/>
</dbReference>
<evidence type="ECO:0000256" key="1">
    <source>
        <dbReference type="ARBA" id="ARBA00022676"/>
    </source>
</evidence>
<dbReference type="Proteomes" id="UP000036027">
    <property type="component" value="Unassembled WGS sequence"/>
</dbReference>
<dbReference type="GO" id="GO:0017061">
    <property type="term" value="F:S-methyl-5-thioadenosine phosphorylase activity"/>
    <property type="evidence" value="ECO:0007669"/>
    <property type="project" value="InterPro"/>
</dbReference>
<dbReference type="GO" id="GO:0005829">
    <property type="term" value="C:cytosol"/>
    <property type="evidence" value="ECO:0007669"/>
    <property type="project" value="TreeGrafter"/>
</dbReference>
<dbReference type="EMBL" id="JTDO01000175">
    <property type="protein sequence ID" value="KLT71866.1"/>
    <property type="molecule type" value="Genomic_DNA"/>
</dbReference>
<comment type="caution">
    <text evidence="4">The sequence shown here is derived from an EMBL/GenBank/DDBJ whole genome shotgun (WGS) entry which is preliminary data.</text>
</comment>
<feature type="non-terminal residue" evidence="4">
    <location>
        <position position="80"/>
    </location>
</feature>
<feature type="non-terminal residue" evidence="4">
    <location>
        <position position="1"/>
    </location>
</feature>
<keyword evidence="5" id="KW-1185">Reference proteome</keyword>
<evidence type="ECO:0000313" key="4">
    <source>
        <dbReference type="EMBL" id="KLT71866.1"/>
    </source>
</evidence>
<evidence type="ECO:0000259" key="3">
    <source>
        <dbReference type="Pfam" id="PF01048"/>
    </source>
</evidence>
<protein>
    <recommendedName>
        <fullName evidence="3">Nucleoside phosphorylase domain-containing protein</fullName>
    </recommendedName>
</protein>
<dbReference type="InterPro" id="IPR000845">
    <property type="entry name" value="Nucleoside_phosphorylase_d"/>
</dbReference>
<dbReference type="PANTHER" id="PTHR42679:SF2">
    <property type="entry name" value="S-METHYL-5'-THIOADENOSINE PHOSPHORYLASE"/>
    <property type="match status" value="1"/>
</dbReference>
<feature type="domain" description="Nucleoside phosphorylase" evidence="3">
    <location>
        <begin position="2"/>
        <end position="75"/>
    </location>
</feature>
<name>A0A0J0YNZ0_9NEIS</name>
<evidence type="ECO:0000313" key="5">
    <source>
        <dbReference type="Proteomes" id="UP000036027"/>
    </source>
</evidence>
<gene>
    <name evidence="4" type="ORF">PL75_11350</name>
</gene>
<dbReference type="GO" id="GO:0009116">
    <property type="term" value="P:nucleoside metabolic process"/>
    <property type="evidence" value="ECO:0007669"/>
    <property type="project" value="InterPro"/>
</dbReference>
<evidence type="ECO:0000256" key="2">
    <source>
        <dbReference type="ARBA" id="ARBA00022679"/>
    </source>
</evidence>
<dbReference type="Gene3D" id="3.40.50.1580">
    <property type="entry name" value="Nucleoside phosphorylase domain"/>
    <property type="match status" value="1"/>
</dbReference>
<sequence length="80" mass="8772">SLGVQSIVYVGSVTSLHSNIEPGSPVVPDAIIDYTSGRLSTFFASADQENVHTGFTHPYDRNLRVDMTKNAETHRTPVIR</sequence>
<dbReference type="SUPFAM" id="SSF53167">
    <property type="entry name" value="Purine and uridine phosphorylases"/>
    <property type="match status" value="1"/>
</dbReference>
<dbReference type="InterPro" id="IPR010044">
    <property type="entry name" value="MTAP"/>
</dbReference>
<dbReference type="Pfam" id="PF01048">
    <property type="entry name" value="PNP_UDP_1"/>
    <property type="match status" value="1"/>
</dbReference>
<accession>A0A0J0YNZ0</accession>
<dbReference type="GO" id="GO:0019509">
    <property type="term" value="P:L-methionine salvage from methylthioadenosine"/>
    <property type="evidence" value="ECO:0007669"/>
    <property type="project" value="TreeGrafter"/>
</dbReference>
<dbReference type="InterPro" id="IPR035994">
    <property type="entry name" value="Nucleoside_phosphorylase_sf"/>
</dbReference>
<dbReference type="AlphaFoldDB" id="A0A0J0YNZ0"/>
<dbReference type="STRING" id="1470200.PL75_11350"/>